<dbReference type="AlphaFoldDB" id="A0AAW0UWQ6"/>
<protein>
    <submittedName>
        <fullName evidence="1">Uncharacterized protein</fullName>
    </submittedName>
</protein>
<keyword evidence="2" id="KW-1185">Reference proteome</keyword>
<evidence type="ECO:0000313" key="2">
    <source>
        <dbReference type="Proteomes" id="UP001487740"/>
    </source>
</evidence>
<proteinExistence type="predicted"/>
<gene>
    <name evidence="1" type="ORF">O3P69_000010</name>
</gene>
<reference evidence="1 2" key="1">
    <citation type="submission" date="2023-03" db="EMBL/GenBank/DDBJ databases">
        <title>High-quality genome of Scylla paramamosain provides insights in environmental adaptation.</title>
        <authorList>
            <person name="Zhang L."/>
        </authorList>
    </citation>
    <scope>NUCLEOTIDE SEQUENCE [LARGE SCALE GENOMIC DNA]</scope>
    <source>
        <strain evidence="1">LZ_2023a</strain>
        <tissue evidence="1">Muscle</tissue>
    </source>
</reference>
<sequence>MRGNHGNQHKPSPSVSQGSAEAERMCGCGCIDWRRAGNHKFVHVPDFCVERGGSGASQEYSEMEVVVSGARQLVRRIVPVVLGALSRLFCHRSVTVPLIILLVCNRRPSVPWRGWVAS</sequence>
<accession>A0AAW0UWQ6</accession>
<name>A0AAW0UWQ6_SCYPA</name>
<comment type="caution">
    <text evidence="1">The sequence shown here is derived from an EMBL/GenBank/DDBJ whole genome shotgun (WGS) entry which is preliminary data.</text>
</comment>
<evidence type="ECO:0000313" key="1">
    <source>
        <dbReference type="EMBL" id="KAK8403628.1"/>
    </source>
</evidence>
<organism evidence="1 2">
    <name type="scientific">Scylla paramamosain</name>
    <name type="common">Mud crab</name>
    <dbReference type="NCBI Taxonomy" id="85552"/>
    <lineage>
        <taxon>Eukaryota</taxon>
        <taxon>Metazoa</taxon>
        <taxon>Ecdysozoa</taxon>
        <taxon>Arthropoda</taxon>
        <taxon>Crustacea</taxon>
        <taxon>Multicrustacea</taxon>
        <taxon>Malacostraca</taxon>
        <taxon>Eumalacostraca</taxon>
        <taxon>Eucarida</taxon>
        <taxon>Decapoda</taxon>
        <taxon>Pleocyemata</taxon>
        <taxon>Brachyura</taxon>
        <taxon>Eubrachyura</taxon>
        <taxon>Portunoidea</taxon>
        <taxon>Portunidae</taxon>
        <taxon>Portuninae</taxon>
        <taxon>Scylla</taxon>
    </lineage>
</organism>
<dbReference type="Proteomes" id="UP001487740">
    <property type="component" value="Unassembled WGS sequence"/>
</dbReference>
<dbReference type="EMBL" id="JARAKH010000005">
    <property type="protein sequence ID" value="KAK8403628.1"/>
    <property type="molecule type" value="Genomic_DNA"/>
</dbReference>